<feature type="transmembrane region" description="Helical" evidence="1">
    <location>
        <begin position="57"/>
        <end position="76"/>
    </location>
</feature>
<proteinExistence type="predicted"/>
<reference evidence="2" key="2">
    <citation type="submission" date="2022-08" db="EMBL/GenBank/DDBJ databases">
        <authorList>
            <person name="Dong C."/>
        </authorList>
    </citation>
    <scope>NUCLEOTIDE SEQUENCE</scope>
    <source>
        <strain evidence="2">59MF3M-4</strain>
    </source>
</reference>
<feature type="transmembrane region" description="Helical" evidence="1">
    <location>
        <begin position="298"/>
        <end position="321"/>
    </location>
</feature>
<name>A0A9X3ARJ6_9GAMM</name>
<feature type="transmembrane region" description="Helical" evidence="1">
    <location>
        <begin position="111"/>
        <end position="129"/>
    </location>
</feature>
<evidence type="ECO:0000313" key="3">
    <source>
        <dbReference type="Proteomes" id="UP001147830"/>
    </source>
</evidence>
<dbReference type="Proteomes" id="UP001147830">
    <property type="component" value="Unassembled WGS sequence"/>
</dbReference>
<dbReference type="Pfam" id="PF05940">
    <property type="entry name" value="NnrS"/>
    <property type="match status" value="1"/>
</dbReference>
<organism evidence="2 3">
    <name type="scientific">Thalassolituus pacificus</name>
    <dbReference type="NCBI Taxonomy" id="2975440"/>
    <lineage>
        <taxon>Bacteria</taxon>
        <taxon>Pseudomonadati</taxon>
        <taxon>Pseudomonadota</taxon>
        <taxon>Gammaproteobacteria</taxon>
        <taxon>Oceanospirillales</taxon>
        <taxon>Oceanospirillaceae</taxon>
        <taxon>Thalassolituus</taxon>
    </lineage>
</organism>
<feature type="transmembrane region" description="Helical" evidence="1">
    <location>
        <begin position="234"/>
        <end position="255"/>
    </location>
</feature>
<comment type="caution">
    <text evidence="2">The sequence shown here is derived from an EMBL/GenBank/DDBJ whole genome shotgun (WGS) entry which is preliminary data.</text>
</comment>
<reference evidence="2" key="1">
    <citation type="journal article" date="2022" name="Front. Microbiol.">
        <title>Genome-based taxonomic rearrangement of Oceanobacter-related bacteria including the description of Thalassolituus hydrocarbonoclasticus sp. nov. and Thalassolituus pacificus sp. nov. and emended description of the genus Thalassolituus.</title>
        <authorList>
            <person name="Dong C."/>
            <person name="Wei L."/>
            <person name="Wang J."/>
            <person name="Lai Q."/>
            <person name="Huang Z."/>
            <person name="Shao Z."/>
        </authorList>
    </citation>
    <scope>NUCLEOTIDE SEQUENCE</scope>
    <source>
        <strain evidence="2">59MF3M-4</strain>
    </source>
</reference>
<dbReference type="EMBL" id="JAOANI010000015">
    <property type="protein sequence ID" value="MCT7358879.1"/>
    <property type="molecule type" value="Genomic_DNA"/>
</dbReference>
<keyword evidence="1" id="KW-0472">Membrane</keyword>
<feature type="transmembrane region" description="Helical" evidence="1">
    <location>
        <begin position="88"/>
        <end position="105"/>
    </location>
</feature>
<feature type="transmembrane region" description="Helical" evidence="1">
    <location>
        <begin position="171"/>
        <end position="189"/>
    </location>
</feature>
<feature type="transmembrane region" description="Helical" evidence="1">
    <location>
        <begin position="361"/>
        <end position="386"/>
    </location>
</feature>
<feature type="transmembrane region" description="Helical" evidence="1">
    <location>
        <begin position="20"/>
        <end position="45"/>
    </location>
</feature>
<dbReference type="AlphaFoldDB" id="A0A9X3ARJ6"/>
<accession>A0A9X3ARJ6</accession>
<gene>
    <name evidence="2" type="ORF">NYR02_07605</name>
</gene>
<keyword evidence="3" id="KW-1185">Reference proteome</keyword>
<keyword evidence="1" id="KW-1133">Transmembrane helix</keyword>
<feature type="transmembrane region" description="Helical" evidence="1">
    <location>
        <begin position="210"/>
        <end position="228"/>
    </location>
</feature>
<feature type="transmembrane region" description="Helical" evidence="1">
    <location>
        <begin position="333"/>
        <end position="355"/>
    </location>
</feature>
<feature type="transmembrane region" description="Helical" evidence="1">
    <location>
        <begin position="267"/>
        <end position="292"/>
    </location>
</feature>
<evidence type="ECO:0000256" key="1">
    <source>
        <dbReference type="SAM" id="Phobius"/>
    </source>
</evidence>
<dbReference type="RefSeq" id="WP_260975779.1">
    <property type="nucleotide sequence ID" value="NZ_JAOANI010000015.1"/>
</dbReference>
<protein>
    <submittedName>
        <fullName evidence="2">NnrS family protein</fullName>
    </submittedName>
</protein>
<dbReference type="InterPro" id="IPR010266">
    <property type="entry name" value="NnrS"/>
</dbReference>
<feature type="transmembrane region" description="Helical" evidence="1">
    <location>
        <begin position="141"/>
        <end position="159"/>
    </location>
</feature>
<evidence type="ECO:0000313" key="2">
    <source>
        <dbReference type="EMBL" id="MCT7358879.1"/>
    </source>
</evidence>
<sequence>MNMSSVSAHPLWGQAFRPMFLLGAAFSALGILLWGLVLQGIILLPGSGSVFWHSHEMLFGFALAIVAGFLLTAVQNWTGQQATHGRPLLLLTLLWLAGRLCMLVGDLLPWWFTALVDMAFMPLVAWFFWRLLFAVKQQRNYFFVPVLLLMTFANAVMHWGNAVQDMSLVQWGSHSVSWMLILMITVIGGRVMPMFTANGSMTPKTEALPWLEKLVLGASWLLLVIYLLRLDLLLPPFVLALLLVLTAASQALRIVRLRIGVTWKIPLLWSLHLAYWFIPLGLLLLAMHYLGWPVTFSAALHALTAGAVGGMILAMIARVSLGHSGRPLQPRPLMSLSFALLLLAALLRSLGAILWPQQSLLFYSLSALLWSSAFILFVFCYARILLGPRPDGRAG</sequence>
<keyword evidence="1" id="KW-0812">Transmembrane</keyword>